<feature type="compositionally biased region" description="Basic and acidic residues" evidence="2">
    <location>
        <begin position="339"/>
        <end position="348"/>
    </location>
</feature>
<gene>
    <name evidence="4" type="ORF">GDO81_009080</name>
</gene>
<name>A0AAV7BPB3_ENGPU</name>
<dbReference type="EMBL" id="WNYA01000004">
    <property type="protein sequence ID" value="KAG8574162.1"/>
    <property type="molecule type" value="Genomic_DNA"/>
</dbReference>
<dbReference type="Proteomes" id="UP000824782">
    <property type="component" value="Unassembled WGS sequence"/>
</dbReference>
<feature type="compositionally biased region" description="Polar residues" evidence="2">
    <location>
        <begin position="130"/>
        <end position="143"/>
    </location>
</feature>
<feature type="compositionally biased region" description="Polar residues" evidence="2">
    <location>
        <begin position="89"/>
        <end position="108"/>
    </location>
</feature>
<dbReference type="PANTHER" id="PTHR37336:SF1">
    <property type="entry name" value="SIMILAR TO 9930012K11RIK PROTEIN"/>
    <property type="match status" value="1"/>
</dbReference>
<feature type="region of interest" description="Disordered" evidence="2">
    <location>
        <begin position="386"/>
        <end position="405"/>
    </location>
</feature>
<evidence type="ECO:0000259" key="3">
    <source>
        <dbReference type="Pfam" id="PF15552"/>
    </source>
</evidence>
<dbReference type="PANTHER" id="PTHR37336">
    <property type="entry name" value="SIMILAR TO 9930012K11RIK PROTEIN"/>
    <property type="match status" value="1"/>
</dbReference>
<evidence type="ECO:0000313" key="4">
    <source>
        <dbReference type="EMBL" id="KAG8574162.1"/>
    </source>
</evidence>
<feature type="coiled-coil region" evidence="1">
    <location>
        <begin position="249"/>
        <end position="279"/>
    </location>
</feature>
<keyword evidence="5" id="KW-1185">Reference proteome</keyword>
<evidence type="ECO:0000313" key="5">
    <source>
        <dbReference type="Proteomes" id="UP000824782"/>
    </source>
</evidence>
<feature type="region of interest" description="Disordered" evidence="2">
    <location>
        <begin position="294"/>
        <end position="377"/>
    </location>
</feature>
<protein>
    <recommendedName>
        <fullName evidence="3">DUF4657 domain-containing protein</fullName>
    </recommendedName>
</protein>
<feature type="compositionally biased region" description="Basic and acidic residues" evidence="2">
    <location>
        <begin position="307"/>
        <end position="316"/>
    </location>
</feature>
<reference evidence="4" key="1">
    <citation type="thesis" date="2020" institute="ProQuest LLC" country="789 East Eisenhower Parkway, Ann Arbor, MI, USA">
        <title>Comparative Genomics and Chromosome Evolution.</title>
        <authorList>
            <person name="Mudd A.B."/>
        </authorList>
    </citation>
    <scope>NUCLEOTIDE SEQUENCE</scope>
    <source>
        <strain evidence="4">237g6f4</strain>
        <tissue evidence="4">Blood</tissue>
    </source>
</reference>
<dbReference type="Pfam" id="PF15552">
    <property type="entry name" value="DUF4657"/>
    <property type="match status" value="1"/>
</dbReference>
<keyword evidence="1" id="KW-0175">Coiled coil</keyword>
<sequence>MLGRYRKLTFGTPYNEEPAEDCVLLRSTPVYQHPMDPTLHCTASAVVSHYVQLTPNHGASRGCIIVRKRFEKSESEDSGVELPPPSPFGSESSYNPDESESLESSTPEYSEGTESPTPEDPESPKRTTIESHNSLTQENSTGSLKVHPDKDIDTMNHLYTQPRERDTSGVPHKLEQAILRCRRQRSTNREPIQNKTSRYSRQYVGSLKDQRRGKTFAYQAKSPTRQSQENMDQDPLHLPGDGLRYLESLCQMLEQIAELQQKNQRLQQEKREVEGRKNNQVLFLDACVCGATRASRDSDSDVTDNPRPIERSWEPKHYRKRSGSHAGVLLSVARPPENGLREANKMDPKYISVPNLQEREEQRPNRSNKAEASQWHRVKDILSKIAGKSSGSGHERNQAAEPSNNCRTQTLLEGNRQHPRRLFLPGLVIRPRNHGRQFH</sequence>
<evidence type="ECO:0000256" key="1">
    <source>
        <dbReference type="SAM" id="Coils"/>
    </source>
</evidence>
<dbReference type="InterPro" id="IPR027958">
    <property type="entry name" value="DUF4657"/>
</dbReference>
<evidence type="ECO:0000256" key="2">
    <source>
        <dbReference type="SAM" id="MobiDB-lite"/>
    </source>
</evidence>
<feature type="domain" description="DUF4657" evidence="3">
    <location>
        <begin position="160"/>
        <end position="430"/>
    </location>
</feature>
<feature type="region of interest" description="Disordered" evidence="2">
    <location>
        <begin position="72"/>
        <end position="151"/>
    </location>
</feature>
<accession>A0AAV7BPB3</accession>
<organism evidence="4 5">
    <name type="scientific">Engystomops pustulosus</name>
    <name type="common">Tungara frog</name>
    <name type="synonym">Physalaemus pustulosus</name>
    <dbReference type="NCBI Taxonomy" id="76066"/>
    <lineage>
        <taxon>Eukaryota</taxon>
        <taxon>Metazoa</taxon>
        <taxon>Chordata</taxon>
        <taxon>Craniata</taxon>
        <taxon>Vertebrata</taxon>
        <taxon>Euteleostomi</taxon>
        <taxon>Amphibia</taxon>
        <taxon>Batrachia</taxon>
        <taxon>Anura</taxon>
        <taxon>Neobatrachia</taxon>
        <taxon>Hyloidea</taxon>
        <taxon>Leptodactylidae</taxon>
        <taxon>Leiuperinae</taxon>
        <taxon>Engystomops</taxon>
    </lineage>
</organism>
<proteinExistence type="predicted"/>
<dbReference type="AlphaFoldDB" id="A0AAV7BPB3"/>
<comment type="caution">
    <text evidence="4">The sequence shown here is derived from an EMBL/GenBank/DDBJ whole genome shotgun (WGS) entry which is preliminary data.</text>
</comment>